<dbReference type="RefSeq" id="WP_180968469.1">
    <property type="nucleotide sequence ID" value="NZ_NFEZ01000004.1"/>
</dbReference>
<reference evidence="2 3" key="1">
    <citation type="submission" date="2017-05" db="EMBL/GenBank/DDBJ databases">
        <title>Functional genome analysis of Paenibacillus pasadenensis strain R16: insights on endophytic life style and antifungal activity.</title>
        <authorList>
            <person name="Passera A."/>
            <person name="Marcolungo L."/>
            <person name="Casati P."/>
            <person name="Brasca M."/>
            <person name="Quaglino F."/>
            <person name="Delledonne M."/>
        </authorList>
    </citation>
    <scope>NUCLEOTIDE SEQUENCE [LARGE SCALE GENOMIC DNA]</scope>
    <source>
        <strain evidence="2 3">R16</strain>
    </source>
</reference>
<keyword evidence="1" id="KW-0812">Transmembrane</keyword>
<dbReference type="EMBL" id="NFEZ01000004">
    <property type="protein sequence ID" value="PLT44891.1"/>
    <property type="molecule type" value="Genomic_DNA"/>
</dbReference>
<feature type="transmembrane region" description="Helical" evidence="1">
    <location>
        <begin position="6"/>
        <end position="22"/>
    </location>
</feature>
<organism evidence="2 3">
    <name type="scientific">Paenibacillus pasadenensis</name>
    <dbReference type="NCBI Taxonomy" id="217090"/>
    <lineage>
        <taxon>Bacteria</taxon>
        <taxon>Bacillati</taxon>
        <taxon>Bacillota</taxon>
        <taxon>Bacilli</taxon>
        <taxon>Bacillales</taxon>
        <taxon>Paenibacillaceae</taxon>
        <taxon>Paenibacillus</taxon>
    </lineage>
</organism>
<sequence length="49" mass="5318">MRNILVTVMMIVVMLVLFNTIISDNATGTRARIQTQGNGANTMIGNLLP</sequence>
<evidence type="ECO:0000313" key="2">
    <source>
        <dbReference type="EMBL" id="PLT44891.1"/>
    </source>
</evidence>
<keyword evidence="3" id="KW-1185">Reference proteome</keyword>
<gene>
    <name evidence="2" type="ORF">B8V81_3322</name>
</gene>
<name>A0A2N5N3I0_9BACL</name>
<dbReference type="Proteomes" id="UP000234789">
    <property type="component" value="Unassembled WGS sequence"/>
</dbReference>
<dbReference type="AlphaFoldDB" id="A0A2N5N3I0"/>
<accession>A0A2N5N3I0</accession>
<keyword evidence="1" id="KW-1133">Transmembrane helix</keyword>
<protein>
    <submittedName>
        <fullName evidence="2">Uncharacterized protein</fullName>
    </submittedName>
</protein>
<keyword evidence="1" id="KW-0472">Membrane</keyword>
<proteinExistence type="predicted"/>
<evidence type="ECO:0000313" key="3">
    <source>
        <dbReference type="Proteomes" id="UP000234789"/>
    </source>
</evidence>
<evidence type="ECO:0000256" key="1">
    <source>
        <dbReference type="SAM" id="Phobius"/>
    </source>
</evidence>
<comment type="caution">
    <text evidence="2">The sequence shown here is derived from an EMBL/GenBank/DDBJ whole genome shotgun (WGS) entry which is preliminary data.</text>
</comment>